<gene>
    <name evidence="1" type="ORF">CR152_09420</name>
</gene>
<keyword evidence="2" id="KW-1185">Reference proteome</keyword>
<dbReference type="AlphaFoldDB" id="A0A2D2DIC0"/>
<reference evidence="1" key="1">
    <citation type="submission" date="2017-10" db="EMBL/GenBank/DDBJ databases">
        <title>Massilia psychrophilum sp. nov., a novel purple-pigmented bacterium isolated from Tianshan glacier, Xinjiang Municipality, China.</title>
        <authorList>
            <person name="Wang H."/>
        </authorList>
    </citation>
    <scope>NUCLEOTIDE SEQUENCE [LARGE SCALE GENOMIC DNA]</scope>
    <source>
        <strain evidence="1">B2</strain>
    </source>
</reference>
<protein>
    <submittedName>
        <fullName evidence="1">Uncharacterized protein</fullName>
    </submittedName>
</protein>
<dbReference type="Proteomes" id="UP000229897">
    <property type="component" value="Chromosome"/>
</dbReference>
<evidence type="ECO:0000313" key="2">
    <source>
        <dbReference type="Proteomes" id="UP000229897"/>
    </source>
</evidence>
<evidence type="ECO:0000313" key="1">
    <source>
        <dbReference type="EMBL" id="ATQ74717.1"/>
    </source>
</evidence>
<dbReference type="KEGG" id="mass:CR152_09420"/>
<name>A0A2D2DIC0_9BURK</name>
<accession>A0A2D2DIC0</accession>
<proteinExistence type="predicted"/>
<organism evidence="1 2">
    <name type="scientific">Massilia violaceinigra</name>
    <dbReference type="NCBI Taxonomy" id="2045208"/>
    <lineage>
        <taxon>Bacteria</taxon>
        <taxon>Pseudomonadati</taxon>
        <taxon>Pseudomonadota</taxon>
        <taxon>Betaproteobacteria</taxon>
        <taxon>Burkholderiales</taxon>
        <taxon>Oxalobacteraceae</taxon>
        <taxon>Telluria group</taxon>
        <taxon>Massilia</taxon>
    </lineage>
</organism>
<dbReference type="EMBL" id="CP024608">
    <property type="protein sequence ID" value="ATQ74717.1"/>
    <property type="molecule type" value="Genomic_DNA"/>
</dbReference>
<sequence>MVPVLVPVVPPLSVVLLPLDGMLADVSPPVPLVPLAVSPLMPVEVQAASPTASKPANSMLCSIRFMINSFGWVFSVGA</sequence>